<gene>
    <name evidence="1" type="ORF">MEUPH1_LOCUS21435</name>
</gene>
<protein>
    <submittedName>
        <fullName evidence="1">Uncharacterized protein</fullName>
    </submittedName>
</protein>
<sequence length="72" mass="8849">MLQFHLMRIVEKMLKSSYDFFHQKKLRLKTPEEQRLNKPTLNVRQQIIDDLNGKEESNYVRIDPHFDRAYEQ</sequence>
<dbReference type="EMBL" id="CARXXK010000004">
    <property type="protein sequence ID" value="CAI6366901.1"/>
    <property type="molecule type" value="Genomic_DNA"/>
</dbReference>
<dbReference type="AlphaFoldDB" id="A0AAV0XFK2"/>
<name>A0AAV0XFK2_9HEMI</name>
<organism evidence="1 2">
    <name type="scientific">Macrosiphum euphorbiae</name>
    <name type="common">potato aphid</name>
    <dbReference type="NCBI Taxonomy" id="13131"/>
    <lineage>
        <taxon>Eukaryota</taxon>
        <taxon>Metazoa</taxon>
        <taxon>Ecdysozoa</taxon>
        <taxon>Arthropoda</taxon>
        <taxon>Hexapoda</taxon>
        <taxon>Insecta</taxon>
        <taxon>Pterygota</taxon>
        <taxon>Neoptera</taxon>
        <taxon>Paraneoptera</taxon>
        <taxon>Hemiptera</taxon>
        <taxon>Sternorrhyncha</taxon>
        <taxon>Aphidomorpha</taxon>
        <taxon>Aphidoidea</taxon>
        <taxon>Aphididae</taxon>
        <taxon>Macrosiphini</taxon>
        <taxon>Macrosiphum</taxon>
    </lineage>
</organism>
<evidence type="ECO:0000313" key="1">
    <source>
        <dbReference type="EMBL" id="CAI6366901.1"/>
    </source>
</evidence>
<dbReference type="Proteomes" id="UP001160148">
    <property type="component" value="Unassembled WGS sequence"/>
</dbReference>
<accession>A0AAV0XFK2</accession>
<reference evidence="1 2" key="1">
    <citation type="submission" date="2023-01" db="EMBL/GenBank/DDBJ databases">
        <authorList>
            <person name="Whitehead M."/>
        </authorList>
    </citation>
    <scope>NUCLEOTIDE SEQUENCE [LARGE SCALE GENOMIC DNA]</scope>
</reference>
<evidence type="ECO:0000313" key="2">
    <source>
        <dbReference type="Proteomes" id="UP001160148"/>
    </source>
</evidence>
<keyword evidence="2" id="KW-1185">Reference proteome</keyword>
<comment type="caution">
    <text evidence="1">The sequence shown here is derived from an EMBL/GenBank/DDBJ whole genome shotgun (WGS) entry which is preliminary data.</text>
</comment>
<proteinExistence type="predicted"/>